<proteinExistence type="predicted"/>
<dbReference type="InterPro" id="IPR036663">
    <property type="entry name" value="Fumarylacetoacetase_C_sf"/>
</dbReference>
<dbReference type="PANTHER" id="PTHR30143:SF0">
    <property type="entry name" value="2-KETO-4-PENTENOATE HYDRATASE"/>
    <property type="match status" value="1"/>
</dbReference>
<comment type="caution">
    <text evidence="1">The sequence shown here is derived from an EMBL/GenBank/DDBJ whole genome shotgun (WGS) entry which is preliminary data.</text>
</comment>
<accession>A0ABW4HVX4</accession>
<dbReference type="EMBL" id="JBHUDE010000152">
    <property type="protein sequence ID" value="MFD1609285.1"/>
    <property type="molecule type" value="Genomic_DNA"/>
</dbReference>
<protein>
    <submittedName>
        <fullName evidence="1">2-keto-4-pentenoate hydratase</fullName>
    </submittedName>
</protein>
<reference evidence="2" key="1">
    <citation type="journal article" date="2019" name="Int. J. Syst. Evol. Microbiol.">
        <title>The Global Catalogue of Microorganisms (GCM) 10K type strain sequencing project: providing services to taxonomists for standard genome sequencing and annotation.</title>
        <authorList>
            <consortium name="The Broad Institute Genomics Platform"/>
            <consortium name="The Broad Institute Genome Sequencing Center for Infectious Disease"/>
            <person name="Wu L."/>
            <person name="Ma J."/>
        </authorList>
    </citation>
    <scope>NUCLEOTIDE SEQUENCE [LARGE SCALE GENOMIC DNA]</scope>
    <source>
        <strain evidence="2">CGMCC 1.12376</strain>
    </source>
</reference>
<keyword evidence="2" id="KW-1185">Reference proteome</keyword>
<name>A0ABW4HVX4_9BACI</name>
<dbReference type="Proteomes" id="UP001597221">
    <property type="component" value="Unassembled WGS sequence"/>
</dbReference>
<gene>
    <name evidence="1" type="ORF">ACFSBH_16840</name>
</gene>
<evidence type="ECO:0000313" key="2">
    <source>
        <dbReference type="Proteomes" id="UP001597221"/>
    </source>
</evidence>
<sequence length="260" mass="28350">MTTTTLVDEVSTILHKAYQTKKPIEFISNQYSLDEATSYAVQDELIKRRCKSEKLEVAGYKISMTSAETQAIANTHEPAYGTLLTNNIVKSGDGVRLSSLFDPLIEPEIMFILEEDLSLEASEGEIISKSRLAAGIEIPDARYIDWFPNFSLTDLLCDNTATGLIVVSESIAPLSIADLMGIKMELFHNGEKISDGDSSAVLGNPVTAVAWLSEKLASKGKVLKKGMTISSGTFISPIRAEKGTYKVSYSQIGEVEITLK</sequence>
<evidence type="ECO:0000313" key="1">
    <source>
        <dbReference type="EMBL" id="MFD1609285.1"/>
    </source>
</evidence>
<dbReference type="PANTHER" id="PTHR30143">
    <property type="entry name" value="ACID HYDRATASE"/>
    <property type="match status" value="1"/>
</dbReference>
<dbReference type="Gene3D" id="3.90.850.10">
    <property type="entry name" value="Fumarylacetoacetase-like, C-terminal domain"/>
    <property type="match status" value="1"/>
</dbReference>
<dbReference type="RefSeq" id="WP_251514690.1">
    <property type="nucleotide sequence ID" value="NZ_JAMBON010000019.1"/>
</dbReference>
<dbReference type="InterPro" id="IPR050772">
    <property type="entry name" value="Hydratase-Decarb/MhpD_sf"/>
</dbReference>
<organism evidence="1 2">
    <name type="scientific">Oceanobacillus luteolus</name>
    <dbReference type="NCBI Taxonomy" id="1274358"/>
    <lineage>
        <taxon>Bacteria</taxon>
        <taxon>Bacillati</taxon>
        <taxon>Bacillota</taxon>
        <taxon>Bacilli</taxon>
        <taxon>Bacillales</taxon>
        <taxon>Bacillaceae</taxon>
        <taxon>Oceanobacillus</taxon>
    </lineage>
</organism>
<dbReference type="SUPFAM" id="SSF56529">
    <property type="entry name" value="FAH"/>
    <property type="match status" value="1"/>
</dbReference>